<dbReference type="STRING" id="565033.GACE_2206"/>
<feature type="transmembrane region" description="Helical" evidence="5">
    <location>
        <begin position="439"/>
        <end position="464"/>
    </location>
</feature>
<evidence type="ECO:0000256" key="3">
    <source>
        <dbReference type="ARBA" id="ARBA00022989"/>
    </source>
</evidence>
<dbReference type="RefSeq" id="WP_048093929.1">
    <property type="nucleotide sequence ID" value="NZ_CP009552.1"/>
</dbReference>
<keyword evidence="5" id="KW-0813">Transport</keyword>
<keyword evidence="3 5" id="KW-1133">Transmembrane helix</keyword>
<reference evidence="7 8" key="1">
    <citation type="journal article" date="2015" name="Appl. Environ. Microbiol.">
        <title>The Geoglobus acetivorans genome: Fe(III) reduction, acetate utilization, autotrophic growth, and degradation of aromatic compounds in a hyperthermophilic archaeon.</title>
        <authorList>
            <person name="Mardanov A.V."/>
            <person name="Slododkina G.B."/>
            <person name="Slobodkin A.I."/>
            <person name="Beletsky A.V."/>
            <person name="Gavrilov S.N."/>
            <person name="Kublanov I.V."/>
            <person name="Bonch-Osmolovskaya E.A."/>
            <person name="Skryabin K.G."/>
            <person name="Ravin N.V."/>
        </authorList>
    </citation>
    <scope>NUCLEOTIDE SEQUENCE [LARGE SCALE GENOMIC DNA]</scope>
    <source>
        <strain evidence="7 8">SBH6</strain>
    </source>
</reference>
<dbReference type="GO" id="GO:0005886">
    <property type="term" value="C:plasma membrane"/>
    <property type="evidence" value="ECO:0007669"/>
    <property type="project" value="UniProtKB-SubCell"/>
</dbReference>
<feature type="transmembrane region" description="Helical" evidence="5">
    <location>
        <begin position="390"/>
        <end position="414"/>
    </location>
</feature>
<dbReference type="eggNOG" id="arCOG00749">
    <property type="taxonomic scope" value="Archaea"/>
</dbReference>
<dbReference type="GeneID" id="24798769"/>
<feature type="domain" description="ABC transmembrane type-1" evidence="6">
    <location>
        <begin position="269"/>
        <end position="461"/>
    </location>
</feature>
<dbReference type="Pfam" id="PF12911">
    <property type="entry name" value="OppC_N"/>
    <property type="match status" value="1"/>
</dbReference>
<dbReference type="AlphaFoldDB" id="A0A0A7GJT5"/>
<evidence type="ECO:0000256" key="1">
    <source>
        <dbReference type="ARBA" id="ARBA00004141"/>
    </source>
</evidence>
<dbReference type="KEGG" id="gac:GACE_2206"/>
<dbReference type="InterPro" id="IPR035906">
    <property type="entry name" value="MetI-like_sf"/>
</dbReference>
<feature type="transmembrane region" description="Helical" evidence="5">
    <location>
        <begin position="275"/>
        <end position="297"/>
    </location>
</feature>
<evidence type="ECO:0000256" key="5">
    <source>
        <dbReference type="RuleBase" id="RU363032"/>
    </source>
</evidence>
<dbReference type="PROSITE" id="PS50928">
    <property type="entry name" value="ABC_TM1"/>
    <property type="match status" value="1"/>
</dbReference>
<dbReference type="HOGENOM" id="CLU_028518_10_0_2"/>
<dbReference type="PANTHER" id="PTHR43839">
    <property type="entry name" value="OPPC IN A BINDING PROTEIN-DEPENDENT TRANSPORT SYSTEM"/>
    <property type="match status" value="1"/>
</dbReference>
<feature type="transmembrane region" description="Helical" evidence="5">
    <location>
        <begin position="24"/>
        <end position="44"/>
    </location>
</feature>
<evidence type="ECO:0000256" key="2">
    <source>
        <dbReference type="ARBA" id="ARBA00022692"/>
    </source>
</evidence>
<dbReference type="PANTHER" id="PTHR43839:SF1">
    <property type="entry name" value="OPPC IN A BINDING PROTEIN-DEPENDENT TRANSPORT SYSTEM"/>
    <property type="match status" value="1"/>
</dbReference>
<dbReference type="GO" id="GO:0055085">
    <property type="term" value="P:transmembrane transport"/>
    <property type="evidence" value="ECO:0007669"/>
    <property type="project" value="InterPro"/>
</dbReference>
<dbReference type="Gene3D" id="1.10.3720.10">
    <property type="entry name" value="MetI-like"/>
    <property type="match status" value="1"/>
</dbReference>
<feature type="transmembrane region" description="Helical" evidence="5">
    <location>
        <begin position="317"/>
        <end position="348"/>
    </location>
</feature>
<organism evidence="7 8">
    <name type="scientific">Geoglobus acetivorans</name>
    <dbReference type="NCBI Taxonomy" id="565033"/>
    <lineage>
        <taxon>Archaea</taxon>
        <taxon>Methanobacteriati</taxon>
        <taxon>Methanobacteriota</taxon>
        <taxon>Archaeoglobi</taxon>
        <taxon>Archaeoglobales</taxon>
        <taxon>Archaeoglobaceae</taxon>
        <taxon>Geoglobus</taxon>
    </lineage>
</organism>
<accession>A0A0A7GJT5</accession>
<name>A0A0A7GJT5_GEOAI</name>
<keyword evidence="4 5" id="KW-0472">Membrane</keyword>
<dbReference type="InterPro" id="IPR025966">
    <property type="entry name" value="OppC_N"/>
</dbReference>
<comment type="subcellular location">
    <subcellularLocation>
        <location evidence="5">Cell membrane</location>
        <topology evidence="5">Multi-pass membrane protein</topology>
    </subcellularLocation>
    <subcellularLocation>
        <location evidence="1">Membrane</location>
        <topology evidence="1">Multi-pass membrane protein</topology>
    </subcellularLocation>
</comment>
<dbReference type="InterPro" id="IPR000515">
    <property type="entry name" value="MetI-like"/>
</dbReference>
<gene>
    <name evidence="7" type="ORF">GACE_2206</name>
</gene>
<dbReference type="Proteomes" id="UP000030624">
    <property type="component" value="Chromosome"/>
</dbReference>
<dbReference type="CDD" id="cd06261">
    <property type="entry name" value="TM_PBP2"/>
    <property type="match status" value="1"/>
</dbReference>
<dbReference type="Pfam" id="PF00528">
    <property type="entry name" value="BPD_transp_1"/>
    <property type="match status" value="1"/>
</dbReference>
<dbReference type="SUPFAM" id="SSF161098">
    <property type="entry name" value="MetI-like"/>
    <property type="match status" value="1"/>
</dbReference>
<evidence type="ECO:0000313" key="8">
    <source>
        <dbReference type="Proteomes" id="UP000030624"/>
    </source>
</evidence>
<sequence>MRLEDVVDSAKDFLHEFRYQKGGILGFILLLLLILAAVFAPNITSPDVPERWSKEFWVENPPNVPPTWINYFSSKKLAPHEILSLDDMQVEKLDGGGVLLRIVYTNTYDVPPKDIILQGFNVSSSDARNKPLMTITLKRPDGSEVVLLEDRRVSSNTVIQIATNTEVRKNVFEWAKKVSGAKLSPSEEIKLQALMDTMKILFGKADENIFEGTSPLHGDYVFEVKITYQDGDNSLDLSNLTAIFSGRTYGLMGTDSKGRDIWAGLVWGTRVSLSVGIAVAVLSVLIGIVYGVASAYFGGWKDEVLQRFNEFMFSMPVLPILILLGAYLGHVALSQIVLLLVLFGWVGVAKVARSMALQIKEQTFVEAARALGAGSGRVVFKHIMPQIMPYAFSQMALSVPYAVMTEAALSFLGIGDPTAVTWGQMLYDAQNAGATINGYWWWVIPPGLAIALVGLAFVLIGVALDRILNPRMRTL</sequence>
<proteinExistence type="inferred from homology"/>
<dbReference type="EMBL" id="CP009552">
    <property type="protein sequence ID" value="AIY91227.1"/>
    <property type="molecule type" value="Genomic_DNA"/>
</dbReference>
<evidence type="ECO:0000313" key="7">
    <source>
        <dbReference type="EMBL" id="AIY91227.1"/>
    </source>
</evidence>
<evidence type="ECO:0000256" key="4">
    <source>
        <dbReference type="ARBA" id="ARBA00023136"/>
    </source>
</evidence>
<comment type="similarity">
    <text evidence="5">Belongs to the binding-protein-dependent transport system permease family.</text>
</comment>
<evidence type="ECO:0000259" key="6">
    <source>
        <dbReference type="PROSITE" id="PS50928"/>
    </source>
</evidence>
<protein>
    <submittedName>
        <fullName evidence="7">Oligopeptide ABC transporter, permease protein</fullName>
    </submittedName>
</protein>
<keyword evidence="2 5" id="KW-0812">Transmembrane</keyword>